<evidence type="ECO:0000313" key="1">
    <source>
        <dbReference type="EMBL" id="OQE20826.1"/>
    </source>
</evidence>
<dbReference type="AlphaFoldDB" id="A0A1V6T3P6"/>
<sequence>MQSPVFSNTALSSVFKGSQKGETLSLEIKQYMLEEITARGAFSETKAVLRKLHTELLHLLMETEKKAGGIENWALRLLIMKLDIAEEKKVPPSPLPPQQE</sequence>
<dbReference type="OrthoDB" id="6921389at2759"/>
<evidence type="ECO:0000313" key="2">
    <source>
        <dbReference type="Proteomes" id="UP000191342"/>
    </source>
</evidence>
<organism evidence="1 2">
    <name type="scientific">Penicillium flavigenum</name>
    <dbReference type="NCBI Taxonomy" id="254877"/>
    <lineage>
        <taxon>Eukaryota</taxon>
        <taxon>Fungi</taxon>
        <taxon>Dikarya</taxon>
        <taxon>Ascomycota</taxon>
        <taxon>Pezizomycotina</taxon>
        <taxon>Eurotiomycetes</taxon>
        <taxon>Eurotiomycetidae</taxon>
        <taxon>Eurotiales</taxon>
        <taxon>Aspergillaceae</taxon>
        <taxon>Penicillium</taxon>
    </lineage>
</organism>
<keyword evidence="2" id="KW-1185">Reference proteome</keyword>
<protein>
    <submittedName>
        <fullName evidence="1">Uncharacterized protein</fullName>
    </submittedName>
</protein>
<dbReference type="STRING" id="254877.A0A1V6T3P6"/>
<name>A0A1V6T3P6_9EURO</name>
<comment type="caution">
    <text evidence="1">The sequence shown here is derived from an EMBL/GenBank/DDBJ whole genome shotgun (WGS) entry which is preliminary data.</text>
</comment>
<gene>
    <name evidence="1" type="ORF">PENFLA_c015G01744</name>
</gene>
<proteinExistence type="predicted"/>
<accession>A0A1V6T3P6</accession>
<dbReference type="Proteomes" id="UP000191342">
    <property type="component" value="Unassembled WGS sequence"/>
</dbReference>
<reference evidence="2" key="1">
    <citation type="journal article" date="2017" name="Nat. Microbiol.">
        <title>Global analysis of biosynthetic gene clusters reveals vast potential of secondary metabolite production in Penicillium species.</title>
        <authorList>
            <person name="Nielsen J.C."/>
            <person name="Grijseels S."/>
            <person name="Prigent S."/>
            <person name="Ji B."/>
            <person name="Dainat J."/>
            <person name="Nielsen K.F."/>
            <person name="Frisvad J.C."/>
            <person name="Workman M."/>
            <person name="Nielsen J."/>
        </authorList>
    </citation>
    <scope>NUCLEOTIDE SEQUENCE [LARGE SCALE GENOMIC DNA]</scope>
    <source>
        <strain evidence="2">IBT 14082</strain>
    </source>
</reference>
<dbReference type="EMBL" id="MLQL01000015">
    <property type="protein sequence ID" value="OQE20826.1"/>
    <property type="molecule type" value="Genomic_DNA"/>
</dbReference>